<gene>
    <name evidence="1" type="ORF">BC643_0385</name>
</gene>
<evidence type="ECO:0000313" key="1">
    <source>
        <dbReference type="EMBL" id="RKD90049.1"/>
    </source>
</evidence>
<accession>A0A419W3N2</accession>
<dbReference type="EMBL" id="RAPN01000001">
    <property type="protein sequence ID" value="RKD90049.1"/>
    <property type="molecule type" value="Genomic_DNA"/>
</dbReference>
<evidence type="ECO:0000313" key="2">
    <source>
        <dbReference type="Proteomes" id="UP000283387"/>
    </source>
</evidence>
<dbReference type="AlphaFoldDB" id="A0A419W3N2"/>
<comment type="caution">
    <text evidence="1">The sequence shown here is derived from an EMBL/GenBank/DDBJ whole genome shotgun (WGS) entry which is preliminary data.</text>
</comment>
<organism evidence="1 2">
    <name type="scientific">Mangrovibacterium diazotrophicum</name>
    <dbReference type="NCBI Taxonomy" id="1261403"/>
    <lineage>
        <taxon>Bacteria</taxon>
        <taxon>Pseudomonadati</taxon>
        <taxon>Bacteroidota</taxon>
        <taxon>Bacteroidia</taxon>
        <taxon>Marinilabiliales</taxon>
        <taxon>Prolixibacteraceae</taxon>
        <taxon>Mangrovibacterium</taxon>
    </lineage>
</organism>
<protein>
    <submittedName>
        <fullName evidence="1">Uncharacterized protein</fullName>
    </submittedName>
</protein>
<keyword evidence="2" id="KW-1185">Reference proteome</keyword>
<dbReference type="OrthoDB" id="1078940at2"/>
<proteinExistence type="predicted"/>
<name>A0A419W3N2_9BACT</name>
<dbReference type="Proteomes" id="UP000283387">
    <property type="component" value="Unassembled WGS sequence"/>
</dbReference>
<reference evidence="1 2" key="1">
    <citation type="submission" date="2018-09" db="EMBL/GenBank/DDBJ databases">
        <title>Genomic Encyclopedia of Archaeal and Bacterial Type Strains, Phase II (KMG-II): from individual species to whole genera.</title>
        <authorList>
            <person name="Goeker M."/>
        </authorList>
    </citation>
    <scope>NUCLEOTIDE SEQUENCE [LARGE SCALE GENOMIC DNA]</scope>
    <source>
        <strain evidence="1 2">DSM 27148</strain>
    </source>
</reference>
<sequence>MPTKILEKNQSRVPFLGDRLSFIHGLDPLGLQNPSVQLYGNMLPGLNNVTNRIRYYSFYCWLLGEFARTIRSKNPAEQKQFIRRAEFLVALTAVKAEMQGIPGSSYSYQRMLENPGVFDLKTGTYNKDGSTDKTYWKYSFGIFGQYYVGSLRQMGLIDEPTDENGVFIGIYRRTLQDKQAGISGEELGNAFGENIRPETHALFLNCINEGSVSQQQLDMLLPDFNMLLIDPTTEEWRLLTMLLESSDKPLVEGEDSRSMRRDTIKRFLRFVLENKPERLVQDFTNFAYRKQGYRKGTVDLCMTGWYYYALNEYWQIACTAILNGGLNYLEENVGPGWMALPDFIKKTGEAVLKLLVNLKLAENKEQTVSDMISNIEEGEANLQQLLIREKSIGRIAYSFILVWKLYQTNRLQLDRLMEFTRDGHFVDGEDVLSYFLRFKKFLDYPLGHFIEEFLLVKVIYRHHFVAFRKMGSGNQSTQKFILENNHIRLIDNFSPINTSPRIGSLINFLTDLDFLNHANEVTPRGISLLEKLEAL</sequence>
<dbReference type="RefSeq" id="WP_120271485.1">
    <property type="nucleotide sequence ID" value="NZ_RAPN01000001.1"/>
</dbReference>